<keyword evidence="10" id="KW-1185">Reference proteome</keyword>
<dbReference type="Proteomes" id="UP000193922">
    <property type="component" value="Unassembled WGS sequence"/>
</dbReference>
<dbReference type="STRING" id="61395.A0A1Y1WNI3"/>
<dbReference type="Pfam" id="PF07798">
    <property type="entry name" value="CCDC90-like"/>
    <property type="match status" value="1"/>
</dbReference>
<keyword evidence="5" id="KW-0175">Coiled coil</keyword>
<dbReference type="Gene3D" id="1.20.5.340">
    <property type="match status" value="1"/>
</dbReference>
<dbReference type="OrthoDB" id="1552at2759"/>
<dbReference type="EMBL" id="MCFD01000001">
    <property type="protein sequence ID" value="ORX75032.1"/>
    <property type="molecule type" value="Genomic_DNA"/>
</dbReference>
<dbReference type="RefSeq" id="XP_040748243.1">
    <property type="nucleotide sequence ID" value="XM_040885299.1"/>
</dbReference>
<evidence type="ECO:0000256" key="6">
    <source>
        <dbReference type="ARBA" id="ARBA00023128"/>
    </source>
</evidence>
<comment type="subcellular location">
    <subcellularLocation>
        <location evidence="2">Membrane</location>
    </subcellularLocation>
    <subcellularLocation>
        <location evidence="1">Mitochondrion</location>
    </subcellularLocation>
</comment>
<keyword evidence="6" id="KW-0496">Mitochondrion</keyword>
<keyword evidence="7" id="KW-0472">Membrane</keyword>
<dbReference type="GeneID" id="63801947"/>
<dbReference type="PANTHER" id="PTHR14360:SF12">
    <property type="entry name" value="MOZ PROTEIN REPRESENTS A CHROMATIN-ASSOCIATED ACETYLTRANSFERASE"/>
    <property type="match status" value="1"/>
</dbReference>
<evidence type="ECO:0000256" key="5">
    <source>
        <dbReference type="ARBA" id="ARBA00023054"/>
    </source>
</evidence>
<comment type="caution">
    <text evidence="9">The sequence shown here is derived from an EMBL/GenBank/DDBJ whole genome shotgun (WGS) entry which is preliminary data.</text>
</comment>
<sequence>MKNRRKANWPTAESVILQRMSSPGIHSSLAHLKDDRVKPEKGPGETTADTASGGTISSVSSIIHDLRKTRKAQQQQQQQQHVEVGESTEDSLDNHAMMQQNLFSTYELVNKLADSGFTREQATAIMKLVKLKVNLGMEKVRLEMLTRSDLENDAYLFKAALQELRTETQDDSQKRPGAARVARSSD</sequence>
<evidence type="ECO:0000256" key="8">
    <source>
        <dbReference type="SAM" id="MobiDB-lite"/>
    </source>
</evidence>
<evidence type="ECO:0000256" key="1">
    <source>
        <dbReference type="ARBA" id="ARBA00004173"/>
    </source>
</evidence>
<keyword evidence="3" id="KW-0812">Transmembrane</keyword>
<organism evidence="9 10">
    <name type="scientific">Linderina pennispora</name>
    <dbReference type="NCBI Taxonomy" id="61395"/>
    <lineage>
        <taxon>Eukaryota</taxon>
        <taxon>Fungi</taxon>
        <taxon>Fungi incertae sedis</taxon>
        <taxon>Zoopagomycota</taxon>
        <taxon>Kickxellomycotina</taxon>
        <taxon>Kickxellomycetes</taxon>
        <taxon>Kickxellales</taxon>
        <taxon>Kickxellaceae</taxon>
        <taxon>Linderina</taxon>
    </lineage>
</organism>
<evidence type="ECO:0000313" key="10">
    <source>
        <dbReference type="Proteomes" id="UP000193922"/>
    </source>
</evidence>
<dbReference type="AlphaFoldDB" id="A0A1Y1WNI3"/>
<name>A0A1Y1WNI3_9FUNG</name>
<evidence type="ECO:0000256" key="7">
    <source>
        <dbReference type="ARBA" id="ARBA00023136"/>
    </source>
</evidence>
<gene>
    <name evidence="9" type="ORF">DL89DRAFT_254782</name>
</gene>
<feature type="region of interest" description="Disordered" evidence="8">
    <location>
        <begin position="165"/>
        <end position="186"/>
    </location>
</feature>
<keyword evidence="4" id="KW-1133">Transmembrane helix</keyword>
<dbReference type="GO" id="GO:0016020">
    <property type="term" value="C:membrane"/>
    <property type="evidence" value="ECO:0007669"/>
    <property type="project" value="UniProtKB-SubCell"/>
</dbReference>
<dbReference type="GO" id="GO:0005739">
    <property type="term" value="C:mitochondrion"/>
    <property type="evidence" value="ECO:0007669"/>
    <property type="project" value="UniProtKB-SubCell"/>
</dbReference>
<evidence type="ECO:0000313" key="9">
    <source>
        <dbReference type="EMBL" id="ORX75032.1"/>
    </source>
</evidence>
<accession>A0A1Y1WNI3</accession>
<evidence type="ECO:0000256" key="3">
    <source>
        <dbReference type="ARBA" id="ARBA00022692"/>
    </source>
</evidence>
<evidence type="ECO:0000256" key="2">
    <source>
        <dbReference type="ARBA" id="ARBA00004370"/>
    </source>
</evidence>
<feature type="compositionally biased region" description="Basic and acidic residues" evidence="8">
    <location>
        <begin position="165"/>
        <end position="174"/>
    </location>
</feature>
<reference evidence="9 10" key="1">
    <citation type="submission" date="2016-07" db="EMBL/GenBank/DDBJ databases">
        <title>Pervasive Adenine N6-methylation of Active Genes in Fungi.</title>
        <authorList>
            <consortium name="DOE Joint Genome Institute"/>
            <person name="Mondo S.J."/>
            <person name="Dannebaum R.O."/>
            <person name="Kuo R.C."/>
            <person name="Labutti K."/>
            <person name="Haridas S."/>
            <person name="Kuo A."/>
            <person name="Salamov A."/>
            <person name="Ahrendt S.R."/>
            <person name="Lipzen A."/>
            <person name="Sullivan W."/>
            <person name="Andreopoulos W.B."/>
            <person name="Clum A."/>
            <person name="Lindquist E."/>
            <person name="Daum C."/>
            <person name="Ramamoorthy G.K."/>
            <person name="Gryganskyi A."/>
            <person name="Culley D."/>
            <person name="Magnuson J.K."/>
            <person name="James T.Y."/>
            <person name="O'Malley M.A."/>
            <person name="Stajich J.E."/>
            <person name="Spatafora J.W."/>
            <person name="Visel A."/>
            <person name="Grigoriev I.V."/>
        </authorList>
    </citation>
    <scope>NUCLEOTIDE SEQUENCE [LARGE SCALE GENOMIC DNA]</scope>
    <source>
        <strain evidence="9 10">ATCC 12442</strain>
    </source>
</reference>
<dbReference type="PANTHER" id="PTHR14360">
    <property type="entry name" value="PROTEIN FMP32, MITOCHONDRIAL"/>
    <property type="match status" value="1"/>
</dbReference>
<dbReference type="InterPro" id="IPR024461">
    <property type="entry name" value="CCDC90-like"/>
</dbReference>
<protein>
    <submittedName>
        <fullName evidence="9">Uncharacterized protein</fullName>
    </submittedName>
</protein>
<evidence type="ECO:0000256" key="4">
    <source>
        <dbReference type="ARBA" id="ARBA00022989"/>
    </source>
</evidence>
<feature type="region of interest" description="Disordered" evidence="8">
    <location>
        <begin position="29"/>
        <end position="55"/>
    </location>
</feature>
<proteinExistence type="predicted"/>
<feature type="compositionally biased region" description="Basic and acidic residues" evidence="8">
    <location>
        <begin position="31"/>
        <end position="43"/>
    </location>
</feature>